<dbReference type="AlphaFoldDB" id="A0A0A9H0B3"/>
<sequence length="32" mass="3856">MPSRSYPMRWAQTKQVQLTQCTLQENWYGPVK</sequence>
<proteinExistence type="predicted"/>
<evidence type="ECO:0000313" key="1">
    <source>
        <dbReference type="EMBL" id="JAE30202.1"/>
    </source>
</evidence>
<reference evidence="1" key="1">
    <citation type="submission" date="2014-09" db="EMBL/GenBank/DDBJ databases">
        <authorList>
            <person name="Magalhaes I.L.F."/>
            <person name="Oliveira U."/>
            <person name="Santos F.R."/>
            <person name="Vidigal T.H.D.A."/>
            <person name="Brescovit A.D."/>
            <person name="Santos A.J."/>
        </authorList>
    </citation>
    <scope>NUCLEOTIDE SEQUENCE</scope>
    <source>
        <tissue evidence="1">Shoot tissue taken approximately 20 cm above the soil surface</tissue>
    </source>
</reference>
<reference evidence="1" key="2">
    <citation type="journal article" date="2015" name="Data Brief">
        <title>Shoot transcriptome of the giant reed, Arundo donax.</title>
        <authorList>
            <person name="Barrero R.A."/>
            <person name="Guerrero F.D."/>
            <person name="Moolhuijzen P."/>
            <person name="Goolsby J.A."/>
            <person name="Tidwell J."/>
            <person name="Bellgard S.E."/>
            <person name="Bellgard M.I."/>
        </authorList>
    </citation>
    <scope>NUCLEOTIDE SEQUENCE</scope>
    <source>
        <tissue evidence="1">Shoot tissue taken approximately 20 cm above the soil surface</tissue>
    </source>
</reference>
<organism evidence="1">
    <name type="scientific">Arundo donax</name>
    <name type="common">Giant reed</name>
    <name type="synonym">Donax arundinaceus</name>
    <dbReference type="NCBI Taxonomy" id="35708"/>
    <lineage>
        <taxon>Eukaryota</taxon>
        <taxon>Viridiplantae</taxon>
        <taxon>Streptophyta</taxon>
        <taxon>Embryophyta</taxon>
        <taxon>Tracheophyta</taxon>
        <taxon>Spermatophyta</taxon>
        <taxon>Magnoliopsida</taxon>
        <taxon>Liliopsida</taxon>
        <taxon>Poales</taxon>
        <taxon>Poaceae</taxon>
        <taxon>PACMAD clade</taxon>
        <taxon>Arundinoideae</taxon>
        <taxon>Arundineae</taxon>
        <taxon>Arundo</taxon>
    </lineage>
</organism>
<protein>
    <submittedName>
        <fullName evidence="1">Uncharacterized protein</fullName>
    </submittedName>
</protein>
<accession>A0A0A9H0B3</accession>
<name>A0A0A9H0B3_ARUDO</name>
<dbReference type="EMBL" id="GBRH01167694">
    <property type="protein sequence ID" value="JAE30202.1"/>
    <property type="molecule type" value="Transcribed_RNA"/>
</dbReference>